<dbReference type="RefSeq" id="WP_122243738.1">
    <property type="nucleotide sequence ID" value="NZ_RDQJ01000001.1"/>
</dbReference>
<dbReference type="OrthoDB" id="9152689at2"/>
<gene>
    <name evidence="1" type="ORF">EBQ34_00550</name>
</gene>
<sequence>MRTLPVITNDEEAARLLERALLGLLVPEGCTLELKGWPTVEIKLTGSIYHGTITAATAKALIEMQQAVDRAYLRLMRPNATRLNAEERRKTAITAKVQPGSSLITVDLSAPLSQLVTELTAKMSPENIIITVLGLGLIGGATVVAKHYIKTRAEQASKANELAAQVVMSQEETKRLAVVTQAMGQRPDLARAMDDFNDARDAVLRSAVNAVSLNLDGVALTGNQARQLYREPRSASEEVRLDGVYLIGAVSWPAGADEVILDLRAMDKTLEFRASLNTRSLLAQDRDLLAAAEWERTPIYLSINAKMLRGQVTKAVIVGFDWEALRQKA</sequence>
<evidence type="ECO:0000313" key="2">
    <source>
        <dbReference type="Proteomes" id="UP000275180"/>
    </source>
</evidence>
<name>A0A3M6RU89_9BURK</name>
<dbReference type="Proteomes" id="UP000275180">
    <property type="component" value="Unassembled WGS sequence"/>
</dbReference>
<organism evidence="1 2">
    <name type="scientific">Vandammella animalimorsus</name>
    <dbReference type="NCBI Taxonomy" id="2029117"/>
    <lineage>
        <taxon>Bacteria</taxon>
        <taxon>Pseudomonadati</taxon>
        <taxon>Pseudomonadota</taxon>
        <taxon>Betaproteobacteria</taxon>
        <taxon>Burkholderiales</taxon>
        <taxon>Comamonadaceae</taxon>
        <taxon>Vandammella</taxon>
    </lineage>
</organism>
<protein>
    <submittedName>
        <fullName evidence="1">Uncharacterized protein</fullName>
    </submittedName>
</protein>
<reference evidence="1 2" key="1">
    <citation type="submission" date="2018-10" db="EMBL/GenBank/DDBJ databases">
        <title>Comamonadaceae CDC group NO-1 genome sequencing and assembly.</title>
        <authorList>
            <person name="Bernier A.-M."/>
            <person name="Bernard K."/>
        </authorList>
    </citation>
    <scope>NUCLEOTIDE SEQUENCE [LARGE SCALE GENOMIC DNA]</scope>
    <source>
        <strain evidence="1 2">NML180582</strain>
    </source>
</reference>
<accession>A0A3M6RU89</accession>
<dbReference type="AlphaFoldDB" id="A0A3M6RU89"/>
<dbReference type="EMBL" id="RDQJ01000001">
    <property type="protein sequence ID" value="RMX18886.1"/>
    <property type="molecule type" value="Genomic_DNA"/>
</dbReference>
<proteinExistence type="predicted"/>
<evidence type="ECO:0000313" key="1">
    <source>
        <dbReference type="EMBL" id="RMX18886.1"/>
    </source>
</evidence>
<comment type="caution">
    <text evidence="1">The sequence shown here is derived from an EMBL/GenBank/DDBJ whole genome shotgun (WGS) entry which is preliminary data.</text>
</comment>